<comment type="caution">
    <text evidence="1">The sequence shown here is derived from an EMBL/GenBank/DDBJ whole genome shotgun (WGS) entry which is preliminary data.</text>
</comment>
<keyword evidence="2" id="KW-1185">Reference proteome</keyword>
<dbReference type="OMA" id="YDIDYNE"/>
<organism evidence="1 2">
    <name type="scientific">Petromyces alliaceus</name>
    <name type="common">Aspergillus alliaceus</name>
    <dbReference type="NCBI Taxonomy" id="209559"/>
    <lineage>
        <taxon>Eukaryota</taxon>
        <taxon>Fungi</taxon>
        <taxon>Dikarya</taxon>
        <taxon>Ascomycota</taxon>
        <taxon>Pezizomycotina</taxon>
        <taxon>Eurotiomycetes</taxon>
        <taxon>Eurotiomycetidae</taxon>
        <taxon>Eurotiales</taxon>
        <taxon>Aspergillaceae</taxon>
        <taxon>Aspergillus</taxon>
        <taxon>Aspergillus subgen. Circumdati</taxon>
    </lineage>
</organism>
<accession>A0A5N6GC50</accession>
<sequence length="78" mass="8701">MDTVVADHSDRYNEVLTQISVNLNNALTTFGPSSKQYLTVLDILKDCLRTIESDRKQRSLALDPDTLSLAMGFLEIGK</sequence>
<evidence type="ECO:0000313" key="1">
    <source>
        <dbReference type="EMBL" id="KAF5864868.1"/>
    </source>
</evidence>
<evidence type="ECO:0000313" key="2">
    <source>
        <dbReference type="Proteomes" id="UP000541154"/>
    </source>
</evidence>
<name>A0A5N6GC50_PETAA</name>
<proteinExistence type="predicted"/>
<protein>
    <submittedName>
        <fullName evidence="1">Uncharacterized protein</fullName>
    </submittedName>
</protein>
<gene>
    <name evidence="1" type="ORF">ETB97_006094</name>
</gene>
<dbReference type="AlphaFoldDB" id="A0A5N6GC50"/>
<dbReference type="Proteomes" id="UP000541154">
    <property type="component" value="Unassembled WGS sequence"/>
</dbReference>
<reference evidence="1 2" key="1">
    <citation type="submission" date="2019-04" db="EMBL/GenBank/DDBJ databases">
        <title>Aspergillus burnettii sp. nov., novel species from soil in southeast Queensland.</title>
        <authorList>
            <person name="Gilchrist C.L.M."/>
            <person name="Pitt J.I."/>
            <person name="Lange L."/>
            <person name="Lacey H.J."/>
            <person name="Vuong D."/>
            <person name="Midgley D.J."/>
            <person name="Greenfield P."/>
            <person name="Bradbury M."/>
            <person name="Lacey E."/>
            <person name="Busk P.K."/>
            <person name="Pilgaard B."/>
            <person name="Chooi Y.H."/>
            <person name="Piggott A.M."/>
        </authorList>
    </citation>
    <scope>NUCLEOTIDE SEQUENCE [LARGE SCALE GENOMIC DNA]</scope>
    <source>
        <strain evidence="1 2">FRR 5400</strain>
    </source>
</reference>
<dbReference type="EMBL" id="SPNV01000027">
    <property type="protein sequence ID" value="KAF5864868.1"/>
    <property type="molecule type" value="Genomic_DNA"/>
</dbReference>
<accession>A0A8H6AF97</accession>